<evidence type="ECO:0000313" key="4">
    <source>
        <dbReference type="EMBL" id="KAL0958253.1"/>
    </source>
</evidence>
<feature type="transmembrane region" description="Helical" evidence="2">
    <location>
        <begin position="127"/>
        <end position="149"/>
    </location>
</feature>
<evidence type="ECO:0000313" key="5">
    <source>
        <dbReference type="Proteomes" id="UP001556367"/>
    </source>
</evidence>
<organism evidence="4 5">
    <name type="scientific">Hohenbuehelia grisea</name>
    <dbReference type="NCBI Taxonomy" id="104357"/>
    <lineage>
        <taxon>Eukaryota</taxon>
        <taxon>Fungi</taxon>
        <taxon>Dikarya</taxon>
        <taxon>Basidiomycota</taxon>
        <taxon>Agaricomycotina</taxon>
        <taxon>Agaricomycetes</taxon>
        <taxon>Agaricomycetidae</taxon>
        <taxon>Agaricales</taxon>
        <taxon>Pleurotineae</taxon>
        <taxon>Pleurotaceae</taxon>
        <taxon>Hohenbuehelia</taxon>
    </lineage>
</organism>
<feature type="transmembrane region" description="Helical" evidence="2">
    <location>
        <begin position="169"/>
        <end position="190"/>
    </location>
</feature>
<evidence type="ECO:0000256" key="1">
    <source>
        <dbReference type="SAM" id="MobiDB-lite"/>
    </source>
</evidence>
<keyword evidence="2" id="KW-0472">Membrane</keyword>
<feature type="domain" description="DUF6534" evidence="3">
    <location>
        <begin position="176"/>
        <end position="263"/>
    </location>
</feature>
<evidence type="ECO:0000256" key="2">
    <source>
        <dbReference type="SAM" id="Phobius"/>
    </source>
</evidence>
<name>A0ABR3JSJ1_9AGAR</name>
<accession>A0ABR3JSJ1</accession>
<sequence length="358" mass="39708">MLCPSLTMPPVLELDTANTIGPLVLGYLLETLLFGVLAMQVYSYHVTFPKDHLMNKLAVRTAFSLEFLVNIFAMISAWHTLGAGWGNIDALTMHHWAQTPISICSPLADCIVQAFFAFRIYRLTKRLLVPVVISLLSLLAVVLGCYAGIKLTVDDLPGFGDRQTYNIITVALAADALCDTIIAATTVFLLAQAQKQTQFKKTKMTLQRLIILSVETGTITASCAVLDLVLSRTNTGSYFQIFSFIGDKFYVIAMMASLNSRASRFNQLPDFIGMSDIETSDASVRFAHRPTYPTLFDDEYEEQRTDVDQRASTKSPVVNVTRSIVLTRDTPSPFENPGYPQELKPEPKRSGCRPTVLE</sequence>
<reference evidence="5" key="1">
    <citation type="submission" date="2024-06" db="EMBL/GenBank/DDBJ databases">
        <title>Multi-omics analyses provide insights into the biosynthesis of the anticancer antibiotic pleurotin in Hohenbuehelia grisea.</title>
        <authorList>
            <person name="Weaver J.A."/>
            <person name="Alberti F."/>
        </authorList>
    </citation>
    <scope>NUCLEOTIDE SEQUENCE [LARGE SCALE GENOMIC DNA]</scope>
    <source>
        <strain evidence="5">T-177</strain>
    </source>
</reference>
<dbReference type="PANTHER" id="PTHR40465:SF1">
    <property type="entry name" value="DUF6534 DOMAIN-CONTAINING PROTEIN"/>
    <property type="match status" value="1"/>
</dbReference>
<dbReference type="Proteomes" id="UP001556367">
    <property type="component" value="Unassembled WGS sequence"/>
</dbReference>
<dbReference type="InterPro" id="IPR045339">
    <property type="entry name" value="DUF6534"/>
</dbReference>
<feature type="transmembrane region" description="Helical" evidence="2">
    <location>
        <begin position="237"/>
        <end position="258"/>
    </location>
</feature>
<dbReference type="EMBL" id="JASNQZ010000004">
    <property type="protein sequence ID" value="KAL0958253.1"/>
    <property type="molecule type" value="Genomic_DNA"/>
</dbReference>
<feature type="transmembrane region" description="Helical" evidence="2">
    <location>
        <begin position="57"/>
        <end position="79"/>
    </location>
</feature>
<keyword evidence="2" id="KW-1133">Transmembrane helix</keyword>
<keyword evidence="5" id="KW-1185">Reference proteome</keyword>
<proteinExistence type="predicted"/>
<feature type="transmembrane region" description="Helical" evidence="2">
    <location>
        <begin position="210"/>
        <end position="231"/>
    </location>
</feature>
<feature type="transmembrane region" description="Helical" evidence="2">
    <location>
        <begin position="20"/>
        <end position="45"/>
    </location>
</feature>
<keyword evidence="2" id="KW-0812">Transmembrane</keyword>
<protein>
    <recommendedName>
        <fullName evidence="3">DUF6534 domain-containing protein</fullName>
    </recommendedName>
</protein>
<dbReference type="PANTHER" id="PTHR40465">
    <property type="entry name" value="CHROMOSOME 1, WHOLE GENOME SHOTGUN SEQUENCE"/>
    <property type="match status" value="1"/>
</dbReference>
<dbReference type="Pfam" id="PF20152">
    <property type="entry name" value="DUF6534"/>
    <property type="match status" value="1"/>
</dbReference>
<evidence type="ECO:0000259" key="3">
    <source>
        <dbReference type="Pfam" id="PF20152"/>
    </source>
</evidence>
<gene>
    <name evidence="4" type="ORF">HGRIS_000406</name>
</gene>
<feature type="transmembrane region" description="Helical" evidence="2">
    <location>
        <begin position="99"/>
        <end position="120"/>
    </location>
</feature>
<feature type="region of interest" description="Disordered" evidence="1">
    <location>
        <begin position="328"/>
        <end position="358"/>
    </location>
</feature>
<comment type="caution">
    <text evidence="4">The sequence shown here is derived from an EMBL/GenBank/DDBJ whole genome shotgun (WGS) entry which is preliminary data.</text>
</comment>